<dbReference type="GeneID" id="89507951"/>
<name>A0A1M6AFT6_BUTFI</name>
<feature type="signal peptide" evidence="1">
    <location>
        <begin position="1"/>
        <end position="32"/>
    </location>
</feature>
<proteinExistence type="predicted"/>
<keyword evidence="1" id="KW-0732">Signal</keyword>
<dbReference type="AlphaFoldDB" id="A0A1M6AFT6"/>
<accession>A0A1M6AFT6</accession>
<dbReference type="OrthoDB" id="1096764at2"/>
<feature type="chain" id="PRO_5009915738" evidence="1">
    <location>
        <begin position="33"/>
        <end position="495"/>
    </location>
</feature>
<dbReference type="RefSeq" id="WP_073388876.1">
    <property type="nucleotide sequence ID" value="NZ_FQXK01000027.1"/>
</dbReference>
<dbReference type="Proteomes" id="UP000184278">
    <property type="component" value="Unassembled WGS sequence"/>
</dbReference>
<evidence type="ECO:0000313" key="2">
    <source>
        <dbReference type="EMBL" id="SHI35158.1"/>
    </source>
</evidence>
<keyword evidence="3" id="KW-1185">Reference proteome</keyword>
<reference evidence="3" key="1">
    <citation type="submission" date="2016-11" db="EMBL/GenBank/DDBJ databases">
        <authorList>
            <person name="Varghese N."/>
            <person name="Submissions S."/>
        </authorList>
    </citation>
    <scope>NUCLEOTIDE SEQUENCE [LARGE SCALE GENOMIC DNA]</scope>
    <source>
        <strain evidence="3">DSM 3071</strain>
    </source>
</reference>
<protein>
    <submittedName>
        <fullName evidence="2">Uncharacterized protein</fullName>
    </submittedName>
</protein>
<evidence type="ECO:0000256" key="1">
    <source>
        <dbReference type="SAM" id="SignalP"/>
    </source>
</evidence>
<sequence length="495" mass="56590">MELNNRFFKRAASLLLCLTTTGMMLFSFTARAESPDEMTLGDQFYGTGEVIYDNTSIAGVYSGPAEDVVFEIEETTTITGIWTYHWYRESIDEWEGAYVWIESEDGYVYGPWDVQAEEGQGGRENVNWYVFPYVTLEPGTYYLYDSNLSTWSYAYDTDNKGICMIRGISGGTETNNNTSLSFLDGENLLTNPSFEKGLKGWEDPDELWGTDPDTTDHEATDGECFAWPSEGASEDTYIYQDVDIDSDDIGKTAVLSAMIANFDQTPIDLARLELIFLDSKGKEIESYYQEHQDIEWGRHTITATIPKKTATIRVQLHAIRYAGSIIDAYFDDIFLGVTDEEFADIASYTFNGYTFDIPAYWGEADVYEDGIYFYGEDEDDLPAVFISIMNIEDIFDDEIYGLTDEEAIEYLESYKEWVFSYDIDARNITDSEEITIAGYPAIIYSATITLYEDDDIRMAIFMDNEYIYELMIMEYEDSDPSYLMDLDYIAASFSK</sequence>
<dbReference type="Gene3D" id="2.60.120.260">
    <property type="entry name" value="Galactose-binding domain-like"/>
    <property type="match status" value="1"/>
</dbReference>
<gene>
    <name evidence="2" type="ORF">SAMN02745229_02948</name>
</gene>
<evidence type="ECO:0000313" key="3">
    <source>
        <dbReference type="Proteomes" id="UP000184278"/>
    </source>
</evidence>
<dbReference type="EMBL" id="FQXK01000027">
    <property type="protein sequence ID" value="SHI35158.1"/>
    <property type="molecule type" value="Genomic_DNA"/>
</dbReference>
<dbReference type="STRING" id="1121131.SAMN02745229_02948"/>
<organism evidence="2 3">
    <name type="scientific">Butyrivibrio fibrisolvens DSM 3071</name>
    <dbReference type="NCBI Taxonomy" id="1121131"/>
    <lineage>
        <taxon>Bacteria</taxon>
        <taxon>Bacillati</taxon>
        <taxon>Bacillota</taxon>
        <taxon>Clostridia</taxon>
        <taxon>Lachnospirales</taxon>
        <taxon>Lachnospiraceae</taxon>
        <taxon>Butyrivibrio</taxon>
    </lineage>
</organism>